<dbReference type="Pfam" id="PF08245">
    <property type="entry name" value="Mur_ligase_M"/>
    <property type="match status" value="1"/>
</dbReference>
<dbReference type="EMBL" id="CAJEWD010000008">
    <property type="protein sequence ID" value="CAD2079320.1"/>
    <property type="molecule type" value="Genomic_DNA"/>
</dbReference>
<comment type="catalytic activity">
    <reaction evidence="16 17 18">
        <text>UDP-N-acetyl-alpha-D-muramoyl-L-alanine + D-glutamate + ATP = UDP-N-acetyl-alpha-D-muramoyl-L-alanyl-D-glutamate + ADP + phosphate + H(+)</text>
        <dbReference type="Rhea" id="RHEA:16429"/>
        <dbReference type="ChEBI" id="CHEBI:15378"/>
        <dbReference type="ChEBI" id="CHEBI:29986"/>
        <dbReference type="ChEBI" id="CHEBI:30616"/>
        <dbReference type="ChEBI" id="CHEBI:43474"/>
        <dbReference type="ChEBI" id="CHEBI:83898"/>
        <dbReference type="ChEBI" id="CHEBI:83900"/>
        <dbReference type="ChEBI" id="CHEBI:456216"/>
        <dbReference type="EC" id="6.3.2.9"/>
    </reaction>
</comment>
<dbReference type="PANTHER" id="PTHR43692">
    <property type="entry name" value="UDP-N-ACETYLMURAMOYLALANINE--D-GLUTAMATE LIGASE"/>
    <property type="match status" value="1"/>
</dbReference>
<evidence type="ECO:0000256" key="7">
    <source>
        <dbReference type="ARBA" id="ARBA00022490"/>
    </source>
</evidence>
<dbReference type="GO" id="GO:0051301">
    <property type="term" value="P:cell division"/>
    <property type="evidence" value="ECO:0007669"/>
    <property type="project" value="UniProtKB-KW"/>
</dbReference>
<keyword evidence="7 17" id="KW-0963">Cytoplasm</keyword>
<dbReference type="InterPro" id="IPR036565">
    <property type="entry name" value="Mur-like_cat_sf"/>
</dbReference>
<organism evidence="21 22">
    <name type="scientific">Jeotgalicoccus meleagridis</name>
    <dbReference type="NCBI Taxonomy" id="2759181"/>
    <lineage>
        <taxon>Bacteria</taxon>
        <taxon>Bacillati</taxon>
        <taxon>Bacillota</taxon>
        <taxon>Bacilli</taxon>
        <taxon>Bacillales</taxon>
        <taxon>Staphylococcaceae</taxon>
        <taxon>Jeotgalicoccus</taxon>
    </lineage>
</organism>
<evidence type="ECO:0000256" key="9">
    <source>
        <dbReference type="ARBA" id="ARBA00022741"/>
    </source>
</evidence>
<dbReference type="Gene3D" id="3.40.50.720">
    <property type="entry name" value="NAD(P)-binding Rossmann-like Domain"/>
    <property type="match status" value="1"/>
</dbReference>
<dbReference type="SUPFAM" id="SSF53244">
    <property type="entry name" value="MurD-like peptide ligases, peptide-binding domain"/>
    <property type="match status" value="1"/>
</dbReference>
<keyword evidence="22" id="KW-1185">Reference proteome</keyword>
<proteinExistence type="inferred from homology"/>
<comment type="caution">
    <text evidence="21">The sequence shown here is derived from an EMBL/GenBank/DDBJ whole genome shotgun (WGS) entry which is preliminary data.</text>
</comment>
<comment type="subcellular location">
    <subcellularLocation>
        <location evidence="2 17 18">Cytoplasm</location>
    </subcellularLocation>
</comment>
<feature type="domain" description="Mur ligase C-terminal" evidence="19">
    <location>
        <begin position="309"/>
        <end position="421"/>
    </location>
</feature>
<protein>
    <recommendedName>
        <fullName evidence="6 17">UDP-N-acetylmuramoylalanine--D-glutamate ligase</fullName>
        <ecNumber evidence="5 17">6.3.2.9</ecNumber>
    </recommendedName>
    <alternativeName>
        <fullName evidence="15 17">D-glutamic acid-adding enzyme</fullName>
    </alternativeName>
    <alternativeName>
        <fullName evidence="14 17">UDP-N-acetylmuramoyl-L-alanyl-D-glutamate synthetase</fullName>
    </alternativeName>
</protein>
<dbReference type="Pfam" id="PF02875">
    <property type="entry name" value="Mur_ligase_C"/>
    <property type="match status" value="1"/>
</dbReference>
<name>A0A6V7RM29_9STAP</name>
<dbReference type="PANTHER" id="PTHR43692:SF1">
    <property type="entry name" value="UDP-N-ACETYLMURAMOYLALANINE--D-GLUTAMATE LIGASE"/>
    <property type="match status" value="1"/>
</dbReference>
<dbReference type="Gene3D" id="3.90.190.20">
    <property type="entry name" value="Mur ligase, C-terminal domain"/>
    <property type="match status" value="1"/>
</dbReference>
<evidence type="ECO:0000313" key="22">
    <source>
        <dbReference type="Proteomes" id="UP000589351"/>
    </source>
</evidence>
<dbReference type="RefSeq" id="WP_185126122.1">
    <property type="nucleotide sequence ID" value="NZ_CAJEWD010000008.1"/>
</dbReference>
<dbReference type="GO" id="GO:0008360">
    <property type="term" value="P:regulation of cell shape"/>
    <property type="evidence" value="ECO:0007669"/>
    <property type="project" value="UniProtKB-KW"/>
</dbReference>
<evidence type="ECO:0000256" key="15">
    <source>
        <dbReference type="ARBA" id="ARBA00032324"/>
    </source>
</evidence>
<comment type="function">
    <text evidence="1 17 18">Cell wall formation. Catalyzes the addition of glutamate to the nucleotide precursor UDP-N-acetylmuramoyl-L-alanine (UMA).</text>
</comment>
<feature type="binding site" evidence="17">
    <location>
        <begin position="118"/>
        <end position="124"/>
    </location>
    <ligand>
        <name>ATP</name>
        <dbReference type="ChEBI" id="CHEBI:30616"/>
    </ligand>
</feature>
<evidence type="ECO:0000256" key="3">
    <source>
        <dbReference type="ARBA" id="ARBA00004752"/>
    </source>
</evidence>
<evidence type="ECO:0000256" key="4">
    <source>
        <dbReference type="ARBA" id="ARBA00010416"/>
    </source>
</evidence>
<dbReference type="InterPro" id="IPR005762">
    <property type="entry name" value="MurD"/>
</dbReference>
<dbReference type="InterPro" id="IPR004101">
    <property type="entry name" value="Mur_ligase_C"/>
</dbReference>
<dbReference type="InterPro" id="IPR013221">
    <property type="entry name" value="Mur_ligase_cen"/>
</dbReference>
<dbReference type="GO" id="GO:0071555">
    <property type="term" value="P:cell wall organization"/>
    <property type="evidence" value="ECO:0007669"/>
    <property type="project" value="UniProtKB-KW"/>
</dbReference>
<sequence length="445" mass="49064">MKDYTGYDKQNVVVLGYGRSGKSAVNALVRLGANVTLTTNEVFSDEDAKQTLSAWGVEIVDGHHPINLLNDTTLIVKNPGIPYTIPFLVEARDRGIPIITEVEIAHHISEAPIYALTGTNGKTTCTYLLGEILENDNNNPILCGNIGYPATDAAMEAGSKNNLIMEMSSFQLLGTIDFRPNIAVITNIYEAHLDYHGSKADYQAAKLRIFQNMTASDLLIFNYKQKELLKDMEINCKVQYFDLHEETDAYSDGEYLIVHGEKIIKVSDIVLKGNHNIENILATLLVAKAHGVSNEAIVKTLRVFGGIPHRLEPLGTVNGVSYYNDSKATNNLATTFALESFSNPIIWIAGGLDRGQSLSELKPYLKHVKAIITFGETKDKFKSLADASKIPVEITQNPNTAVDLAAKLALPGDTVLFSPACASWDQYKDYERRGDHFKEGFHKLV</sequence>
<dbReference type="SUPFAM" id="SSF51984">
    <property type="entry name" value="MurCD N-terminal domain"/>
    <property type="match status" value="1"/>
</dbReference>
<evidence type="ECO:0000256" key="18">
    <source>
        <dbReference type="RuleBase" id="RU003664"/>
    </source>
</evidence>
<evidence type="ECO:0000256" key="10">
    <source>
        <dbReference type="ARBA" id="ARBA00022840"/>
    </source>
</evidence>
<feature type="domain" description="Mur ligase central" evidence="20">
    <location>
        <begin position="117"/>
        <end position="287"/>
    </location>
</feature>
<dbReference type="EC" id="6.3.2.9" evidence="5 17"/>
<evidence type="ECO:0000256" key="16">
    <source>
        <dbReference type="ARBA" id="ARBA00047632"/>
    </source>
</evidence>
<dbReference type="Pfam" id="PF21799">
    <property type="entry name" value="MurD-like_N"/>
    <property type="match status" value="1"/>
</dbReference>
<keyword evidence="9 17" id="KW-0547">Nucleotide-binding</keyword>
<evidence type="ECO:0000256" key="8">
    <source>
        <dbReference type="ARBA" id="ARBA00022598"/>
    </source>
</evidence>
<keyword evidence="11 17" id="KW-0133">Cell shape</keyword>
<reference evidence="21 22" key="1">
    <citation type="submission" date="2020-07" db="EMBL/GenBank/DDBJ databases">
        <authorList>
            <person name="Criscuolo A."/>
        </authorList>
    </citation>
    <scope>NUCLEOTIDE SEQUENCE [LARGE SCALE GENOMIC DNA]</scope>
    <source>
        <strain evidence="21">CIP111649</strain>
    </source>
</reference>
<evidence type="ECO:0000259" key="20">
    <source>
        <dbReference type="Pfam" id="PF08245"/>
    </source>
</evidence>
<dbReference type="GO" id="GO:0005737">
    <property type="term" value="C:cytoplasm"/>
    <property type="evidence" value="ECO:0007669"/>
    <property type="project" value="UniProtKB-SubCell"/>
</dbReference>
<evidence type="ECO:0000256" key="12">
    <source>
        <dbReference type="ARBA" id="ARBA00022984"/>
    </source>
</evidence>
<evidence type="ECO:0000256" key="14">
    <source>
        <dbReference type="ARBA" id="ARBA00030398"/>
    </source>
</evidence>
<dbReference type="AlphaFoldDB" id="A0A6V7RM29"/>
<evidence type="ECO:0000313" key="21">
    <source>
        <dbReference type="EMBL" id="CAD2079320.1"/>
    </source>
</evidence>
<dbReference type="UniPathway" id="UPA00219"/>
<gene>
    <name evidence="21" type="primary">murD_2</name>
    <name evidence="17" type="synonym">murD</name>
    <name evidence="21" type="ORF">JEODO184_01655</name>
</gene>
<keyword evidence="8 17" id="KW-0436">Ligase</keyword>
<evidence type="ECO:0000256" key="5">
    <source>
        <dbReference type="ARBA" id="ARBA00012212"/>
    </source>
</evidence>
<dbReference type="HAMAP" id="MF_00639">
    <property type="entry name" value="MurD"/>
    <property type="match status" value="1"/>
</dbReference>
<dbReference type="SUPFAM" id="SSF53623">
    <property type="entry name" value="MurD-like peptide ligases, catalytic domain"/>
    <property type="match status" value="1"/>
</dbReference>
<accession>A0A6V7RM29</accession>
<evidence type="ECO:0000256" key="6">
    <source>
        <dbReference type="ARBA" id="ARBA00015655"/>
    </source>
</evidence>
<dbReference type="InterPro" id="IPR036615">
    <property type="entry name" value="Mur_ligase_C_dom_sf"/>
</dbReference>
<dbReference type="Proteomes" id="UP000589351">
    <property type="component" value="Unassembled WGS sequence"/>
</dbReference>
<evidence type="ECO:0000256" key="13">
    <source>
        <dbReference type="ARBA" id="ARBA00023316"/>
    </source>
</evidence>
<comment type="similarity">
    <text evidence="4 17">Belongs to the MurCDEF family.</text>
</comment>
<evidence type="ECO:0000256" key="2">
    <source>
        <dbReference type="ARBA" id="ARBA00004496"/>
    </source>
</evidence>
<evidence type="ECO:0000256" key="11">
    <source>
        <dbReference type="ARBA" id="ARBA00022960"/>
    </source>
</evidence>
<evidence type="ECO:0000259" key="19">
    <source>
        <dbReference type="Pfam" id="PF02875"/>
    </source>
</evidence>
<keyword evidence="10 17" id="KW-0067">ATP-binding</keyword>
<evidence type="ECO:0000256" key="17">
    <source>
        <dbReference type="HAMAP-Rule" id="MF_00639"/>
    </source>
</evidence>
<dbReference type="GO" id="GO:0009252">
    <property type="term" value="P:peptidoglycan biosynthetic process"/>
    <property type="evidence" value="ECO:0007669"/>
    <property type="project" value="UniProtKB-UniRule"/>
</dbReference>
<keyword evidence="17 18" id="KW-0132">Cell division</keyword>
<dbReference type="GO" id="GO:0005524">
    <property type="term" value="F:ATP binding"/>
    <property type="evidence" value="ECO:0007669"/>
    <property type="project" value="UniProtKB-UniRule"/>
</dbReference>
<dbReference type="GO" id="GO:0008764">
    <property type="term" value="F:UDP-N-acetylmuramoylalanine-D-glutamate ligase activity"/>
    <property type="evidence" value="ECO:0007669"/>
    <property type="project" value="UniProtKB-UniRule"/>
</dbReference>
<comment type="pathway">
    <text evidence="3 17 18">Cell wall biogenesis; peptidoglycan biosynthesis.</text>
</comment>
<keyword evidence="12 17" id="KW-0573">Peptidoglycan synthesis</keyword>
<dbReference type="NCBIfam" id="TIGR01087">
    <property type="entry name" value="murD"/>
    <property type="match status" value="1"/>
</dbReference>
<dbReference type="Gene3D" id="3.40.1190.10">
    <property type="entry name" value="Mur-like, catalytic domain"/>
    <property type="match status" value="1"/>
</dbReference>
<keyword evidence="17 18" id="KW-0131">Cell cycle</keyword>
<evidence type="ECO:0000256" key="1">
    <source>
        <dbReference type="ARBA" id="ARBA00002734"/>
    </source>
</evidence>
<keyword evidence="13 17" id="KW-0961">Cell wall biogenesis/degradation</keyword>